<evidence type="ECO:0000256" key="1">
    <source>
        <dbReference type="SAM" id="Coils"/>
    </source>
</evidence>
<proteinExistence type="predicted"/>
<dbReference type="OrthoDB" id="10004540at2"/>
<comment type="caution">
    <text evidence="2">The sequence shown here is derived from an EMBL/GenBank/DDBJ whole genome shotgun (WGS) entry which is preliminary data.</text>
</comment>
<name>A0A109J7M0_9HYPH</name>
<gene>
    <name evidence="2" type="ORF">AS026_19425</name>
</gene>
<accession>A0A109J7M0</accession>
<evidence type="ECO:0000313" key="3">
    <source>
        <dbReference type="Proteomes" id="UP000068164"/>
    </source>
</evidence>
<dbReference type="EMBL" id="LNCD01000124">
    <property type="protein sequence ID" value="KWV43843.1"/>
    <property type="molecule type" value="Genomic_DNA"/>
</dbReference>
<sequence length="116" mass="13151">MTDKPEFTRNDQTAVAFLKKIMDRLDTERQAYEDRVQQAVLTLNSFSAPYGLTYQNAAIAAQYGNHSHRVSTPGHSHSIGISVPQWEPYLTLAEYDTLRAWANGEDILVHILSTER</sequence>
<dbReference type="AlphaFoldDB" id="A0A109J7M0"/>
<dbReference type="Proteomes" id="UP000068164">
    <property type="component" value="Unassembled WGS sequence"/>
</dbReference>
<keyword evidence="3" id="KW-1185">Reference proteome</keyword>
<feature type="coiled-coil region" evidence="1">
    <location>
        <begin position="15"/>
        <end position="42"/>
    </location>
</feature>
<protein>
    <submittedName>
        <fullName evidence="2">Uncharacterized protein</fullName>
    </submittedName>
</protein>
<organism evidence="2 3">
    <name type="scientific">Rhizobium altiplani</name>
    <dbReference type="NCBI Taxonomy" id="1864509"/>
    <lineage>
        <taxon>Bacteria</taxon>
        <taxon>Pseudomonadati</taxon>
        <taxon>Pseudomonadota</taxon>
        <taxon>Alphaproteobacteria</taxon>
        <taxon>Hyphomicrobiales</taxon>
        <taxon>Rhizobiaceae</taxon>
        <taxon>Rhizobium/Agrobacterium group</taxon>
        <taxon>Rhizobium</taxon>
    </lineage>
</organism>
<keyword evidence="1" id="KW-0175">Coiled coil</keyword>
<evidence type="ECO:0000313" key="2">
    <source>
        <dbReference type="EMBL" id="KWV43843.1"/>
    </source>
</evidence>
<dbReference type="RefSeq" id="WP_062374434.1">
    <property type="nucleotide sequence ID" value="NZ_LNCD01000124.1"/>
</dbReference>
<reference evidence="2 3" key="1">
    <citation type="submission" date="2015-11" db="EMBL/GenBank/DDBJ databases">
        <title>Draft Genome Sequence of the Strain BR 10423 (Rhizobium sp.) isolated from nodules of Mimosa pudica.</title>
        <authorList>
            <person name="Barauna A.C."/>
            <person name="Zilli J.E."/>
            <person name="Simoes-Araujo J.L."/>
            <person name="Reis V.M."/>
            <person name="James E.K."/>
            <person name="Reis F.B.Jr."/>
            <person name="Rouws L.F."/>
            <person name="Passos S.R."/>
            <person name="Gois S.R."/>
        </authorList>
    </citation>
    <scope>NUCLEOTIDE SEQUENCE [LARGE SCALE GENOMIC DNA]</scope>
    <source>
        <strain evidence="2 3">BR10423</strain>
    </source>
</reference>